<reference evidence="2 4" key="1">
    <citation type="journal article" date="2008" name="Science">
        <title>The Physcomitrella genome reveals evolutionary insights into the conquest of land by plants.</title>
        <authorList>
            <person name="Rensing S."/>
            <person name="Lang D."/>
            <person name="Zimmer A."/>
            <person name="Terry A."/>
            <person name="Salamov A."/>
            <person name="Shapiro H."/>
            <person name="Nishiyama T."/>
            <person name="Perroud P.-F."/>
            <person name="Lindquist E."/>
            <person name="Kamisugi Y."/>
            <person name="Tanahashi T."/>
            <person name="Sakakibara K."/>
            <person name="Fujita T."/>
            <person name="Oishi K."/>
            <person name="Shin-I T."/>
            <person name="Kuroki Y."/>
            <person name="Toyoda A."/>
            <person name="Suzuki Y."/>
            <person name="Hashimoto A."/>
            <person name="Yamaguchi K."/>
            <person name="Sugano A."/>
            <person name="Kohara Y."/>
            <person name="Fujiyama A."/>
            <person name="Anterola A."/>
            <person name="Aoki S."/>
            <person name="Ashton N."/>
            <person name="Barbazuk W.B."/>
            <person name="Barker E."/>
            <person name="Bennetzen J."/>
            <person name="Bezanilla M."/>
            <person name="Blankenship R."/>
            <person name="Cho S.H."/>
            <person name="Dutcher S."/>
            <person name="Estelle M."/>
            <person name="Fawcett J.A."/>
            <person name="Gundlach H."/>
            <person name="Hanada K."/>
            <person name="Heyl A."/>
            <person name="Hicks K.A."/>
            <person name="Hugh J."/>
            <person name="Lohr M."/>
            <person name="Mayer K."/>
            <person name="Melkozernov A."/>
            <person name="Murata T."/>
            <person name="Nelson D."/>
            <person name="Pils B."/>
            <person name="Prigge M."/>
            <person name="Reiss B."/>
            <person name="Renner T."/>
            <person name="Rombauts S."/>
            <person name="Rushton P."/>
            <person name="Sanderfoot A."/>
            <person name="Schween G."/>
            <person name="Shiu S.-H."/>
            <person name="Stueber K."/>
            <person name="Theodoulou F.L."/>
            <person name="Tu H."/>
            <person name="Van de Peer Y."/>
            <person name="Verrier P.J."/>
            <person name="Waters E."/>
            <person name="Wood A."/>
            <person name="Yang L."/>
            <person name="Cove D."/>
            <person name="Cuming A."/>
            <person name="Hasebe M."/>
            <person name="Lucas S."/>
            <person name="Mishler D.B."/>
            <person name="Reski R."/>
            <person name="Grigoriev I."/>
            <person name="Quatrano R.S."/>
            <person name="Boore J.L."/>
        </authorList>
    </citation>
    <scope>NUCLEOTIDE SEQUENCE [LARGE SCALE GENOMIC DNA]</scope>
    <source>
        <strain evidence="3 4">cv. Gransden 2004</strain>
    </source>
</reference>
<dbReference type="PaxDb" id="3218-PP1S1_389V6.1"/>
<dbReference type="Proteomes" id="UP000006727">
    <property type="component" value="Chromosome 3"/>
</dbReference>
<dbReference type="EnsemblPlants" id="Pp3c3_1990V3.2">
    <property type="protein sequence ID" value="PAC:32943828.CDS.1"/>
    <property type="gene ID" value="Pp3c3_1990"/>
</dbReference>
<protein>
    <submittedName>
        <fullName evidence="2 3">Uncharacterized protein</fullName>
    </submittedName>
</protein>
<evidence type="ECO:0000313" key="2">
    <source>
        <dbReference type="EMBL" id="PNR56889.1"/>
    </source>
</evidence>
<proteinExistence type="predicted"/>
<gene>
    <name evidence="2" type="ORF">PHYPA_003881</name>
</gene>
<feature type="transmembrane region" description="Helical" evidence="1">
    <location>
        <begin position="12"/>
        <end position="32"/>
    </location>
</feature>
<keyword evidence="1" id="KW-1133">Transmembrane helix</keyword>
<dbReference type="EMBL" id="ABEU02000003">
    <property type="protein sequence ID" value="PNR56889.1"/>
    <property type="molecule type" value="Genomic_DNA"/>
</dbReference>
<reference evidence="3" key="3">
    <citation type="submission" date="2020-12" db="UniProtKB">
        <authorList>
            <consortium name="EnsemblPlants"/>
        </authorList>
    </citation>
    <scope>IDENTIFICATION</scope>
</reference>
<evidence type="ECO:0000313" key="4">
    <source>
        <dbReference type="Proteomes" id="UP000006727"/>
    </source>
</evidence>
<dbReference type="EnsemblPlants" id="Pp3c3_1990V3.1">
    <property type="protein sequence ID" value="PAC:32943827.CDS.1"/>
    <property type="gene ID" value="Pp3c3_1990"/>
</dbReference>
<accession>A0A2K1KSZ7</accession>
<reference evidence="2 4" key="2">
    <citation type="journal article" date="2018" name="Plant J.">
        <title>The Physcomitrella patens chromosome-scale assembly reveals moss genome structure and evolution.</title>
        <authorList>
            <person name="Lang D."/>
            <person name="Ullrich K.K."/>
            <person name="Murat F."/>
            <person name="Fuchs J."/>
            <person name="Jenkins J."/>
            <person name="Haas F.B."/>
            <person name="Piednoel M."/>
            <person name="Gundlach H."/>
            <person name="Van Bel M."/>
            <person name="Meyberg R."/>
            <person name="Vives C."/>
            <person name="Morata J."/>
            <person name="Symeonidi A."/>
            <person name="Hiss M."/>
            <person name="Muchero W."/>
            <person name="Kamisugi Y."/>
            <person name="Saleh O."/>
            <person name="Blanc G."/>
            <person name="Decker E.L."/>
            <person name="van Gessel N."/>
            <person name="Grimwood J."/>
            <person name="Hayes R.D."/>
            <person name="Graham S.W."/>
            <person name="Gunter L.E."/>
            <person name="McDaniel S.F."/>
            <person name="Hoernstein S.N.W."/>
            <person name="Larsson A."/>
            <person name="Li F.W."/>
            <person name="Perroud P.F."/>
            <person name="Phillips J."/>
            <person name="Ranjan P."/>
            <person name="Rokshar D.S."/>
            <person name="Rothfels C.J."/>
            <person name="Schneider L."/>
            <person name="Shu S."/>
            <person name="Stevenson D.W."/>
            <person name="Thummler F."/>
            <person name="Tillich M."/>
            <person name="Villarreal Aguilar J.C."/>
            <person name="Widiez T."/>
            <person name="Wong G.K."/>
            <person name="Wymore A."/>
            <person name="Zhang Y."/>
            <person name="Zimmer A.D."/>
            <person name="Quatrano R.S."/>
            <person name="Mayer K.F.X."/>
            <person name="Goodstein D."/>
            <person name="Casacuberta J.M."/>
            <person name="Vandepoele K."/>
            <person name="Reski R."/>
            <person name="Cuming A.C."/>
            <person name="Tuskan G.A."/>
            <person name="Maumus F."/>
            <person name="Salse J."/>
            <person name="Schmutz J."/>
            <person name="Rensing S.A."/>
        </authorList>
    </citation>
    <scope>NUCLEOTIDE SEQUENCE [LARGE SCALE GENOMIC DNA]</scope>
    <source>
        <strain evidence="3 4">cv. Gransden 2004</strain>
    </source>
</reference>
<organism evidence="2">
    <name type="scientific">Physcomitrium patens</name>
    <name type="common">Spreading-leaved earth moss</name>
    <name type="synonym">Physcomitrella patens</name>
    <dbReference type="NCBI Taxonomy" id="3218"/>
    <lineage>
        <taxon>Eukaryota</taxon>
        <taxon>Viridiplantae</taxon>
        <taxon>Streptophyta</taxon>
        <taxon>Embryophyta</taxon>
        <taxon>Bryophyta</taxon>
        <taxon>Bryophytina</taxon>
        <taxon>Bryopsida</taxon>
        <taxon>Funariidae</taxon>
        <taxon>Funariales</taxon>
        <taxon>Funariaceae</taxon>
        <taxon>Physcomitrium</taxon>
    </lineage>
</organism>
<evidence type="ECO:0000256" key="1">
    <source>
        <dbReference type="SAM" id="Phobius"/>
    </source>
</evidence>
<evidence type="ECO:0000313" key="3">
    <source>
        <dbReference type="EnsemblPlants" id="PAC:32943827.CDS.1"/>
    </source>
</evidence>
<dbReference type="Gramene" id="Pp3c3_1990V3.2">
    <property type="protein sequence ID" value="PAC:32943828.CDS.1"/>
    <property type="gene ID" value="Pp3c3_1990"/>
</dbReference>
<keyword evidence="4" id="KW-1185">Reference proteome</keyword>
<keyword evidence="1" id="KW-0812">Transmembrane</keyword>
<sequence length="73" mass="8132">MWCSEDSINTSLFFLLLPTTFSSLLDLILLCISKCCILCPSLVSISKHGDCRPPSKNYGQAIKDKNSLCILFM</sequence>
<dbReference type="AlphaFoldDB" id="A0A2K1KSZ7"/>
<keyword evidence="1" id="KW-0472">Membrane</keyword>
<name>A0A2K1KSZ7_PHYPA</name>
<dbReference type="InParanoid" id="A0A2K1KSZ7"/>
<dbReference type="Gramene" id="Pp3c3_1990V3.1">
    <property type="protein sequence ID" value="PAC:32943827.CDS.1"/>
    <property type="gene ID" value="Pp3c3_1990"/>
</dbReference>